<evidence type="ECO:0000313" key="1">
    <source>
        <dbReference type="EMBL" id="AVX51364.1"/>
    </source>
</evidence>
<proteinExistence type="predicted"/>
<protein>
    <submittedName>
        <fullName evidence="1">Uncharacterized protein</fullName>
    </submittedName>
</protein>
<geneLocation type="plasmid" evidence="1">
    <name>pD6-NDM_1_1</name>
</geneLocation>
<reference evidence="1" key="1">
    <citation type="submission" date="2017-12" db="EMBL/GenBank/DDBJ databases">
        <title>Escherichia coli co-producing NDM-5 and OXA-181 carbapenemases, South Korea.</title>
        <authorList>
            <person name="Baek J.Y."/>
            <person name="Huh K."/>
            <person name="Cho S.Y."/>
            <person name="Kim S.H."/>
            <person name="Ko K.S."/>
            <person name="Kang C.-I."/>
            <person name="Chung D.R."/>
            <person name="Peck K.R."/>
            <person name="Song J.-H."/>
        </authorList>
    </citation>
    <scope>NUCLEOTIDE SEQUENCE</scope>
    <source>
        <strain evidence="1">CC1706-01</strain>
        <plasmid evidence="1">pD6-NDM_1_1</plasmid>
    </source>
</reference>
<sequence>MRVNHRRRDVGMAEQILHGSNVVTAAEQGRRERVAEGVRCGGLRDACLFYGTFEGALKGLVIHVMATHDTAPWIGRMRVLRKNPEPRPGMPGARILPLKGVGKRNAAAALGLVLQPPCPCTRQLLAQAGCQALG</sequence>
<name>A0A2S0NT49_ECOLX</name>
<keyword evidence="1" id="KW-0614">Plasmid</keyword>
<accession>A0A2S0NT49</accession>
<organism evidence="1">
    <name type="scientific">Escherichia coli</name>
    <dbReference type="NCBI Taxonomy" id="562"/>
    <lineage>
        <taxon>Bacteria</taxon>
        <taxon>Pseudomonadati</taxon>
        <taxon>Pseudomonadota</taxon>
        <taxon>Gammaproteobacteria</taxon>
        <taxon>Enterobacterales</taxon>
        <taxon>Enterobacteriaceae</taxon>
        <taxon>Escherichia</taxon>
    </lineage>
</organism>
<dbReference type="EMBL" id="MG702492">
    <property type="protein sequence ID" value="AVX51364.1"/>
    <property type="molecule type" value="Genomic_DNA"/>
</dbReference>
<dbReference type="AlphaFoldDB" id="A0A2S0NT49"/>